<keyword evidence="3" id="KW-1185">Reference proteome</keyword>
<dbReference type="EMBL" id="CP003137">
    <property type="protein sequence ID" value="AEV95052.1"/>
    <property type="molecule type" value="Genomic_DNA"/>
</dbReference>
<dbReference type="PANTHER" id="PTHR37314:SF4">
    <property type="entry name" value="UPF0700 TRANSMEMBRANE PROTEIN YOAK"/>
    <property type="match status" value="1"/>
</dbReference>
<dbReference type="PANTHER" id="PTHR37314">
    <property type="entry name" value="SLR0142 PROTEIN"/>
    <property type="match status" value="1"/>
</dbReference>
<dbReference type="RefSeq" id="WP_014215249.1">
    <property type="nucleotide sequence ID" value="NC_016605.1"/>
</dbReference>
<dbReference type="Proteomes" id="UP000005444">
    <property type="component" value="Chromosome"/>
</dbReference>
<dbReference type="AlphaFoldDB" id="G8PCR7"/>
<evidence type="ECO:0000313" key="3">
    <source>
        <dbReference type="Proteomes" id="UP000005444"/>
    </source>
</evidence>
<evidence type="ECO:0000313" key="2">
    <source>
        <dbReference type="EMBL" id="AEV95052.1"/>
    </source>
</evidence>
<name>G8PCR7_PEDCP</name>
<dbReference type="PATRIC" id="fig|701521.8.peg.730"/>
<keyword evidence="1" id="KW-1133">Transmembrane helix</keyword>
<dbReference type="HOGENOM" id="CLU_079303_0_1_9"/>
<feature type="transmembrane region" description="Helical" evidence="1">
    <location>
        <begin position="99"/>
        <end position="126"/>
    </location>
</feature>
<dbReference type="eggNOG" id="COG3619">
    <property type="taxonomic scope" value="Bacteria"/>
</dbReference>
<organism evidence="2 3">
    <name type="scientific">Pediococcus claussenii (strain ATCC BAA-344 / DSM 14800 / JCM 18046 / KCTC 3811 / LMG 21948 / P06)</name>
    <dbReference type="NCBI Taxonomy" id="701521"/>
    <lineage>
        <taxon>Bacteria</taxon>
        <taxon>Bacillati</taxon>
        <taxon>Bacillota</taxon>
        <taxon>Bacilli</taxon>
        <taxon>Lactobacillales</taxon>
        <taxon>Lactobacillaceae</taxon>
        <taxon>Pediococcus</taxon>
    </lineage>
</organism>
<keyword evidence="1" id="KW-0472">Membrane</keyword>
<dbReference type="Pfam" id="PF06912">
    <property type="entry name" value="DUF1275"/>
    <property type="match status" value="1"/>
</dbReference>
<feature type="transmembrane region" description="Helical" evidence="1">
    <location>
        <begin position="58"/>
        <end position="79"/>
    </location>
</feature>
<sequence length="186" mass="20455">MKKFKFYERLMSGALLALTAGSIDAYTYLVHGGVFAGLQTGNVILLGIHIGEGKFAQAVPYLFSILMFMLGTILIRIVQHVYEEKDPEVHQHLVIYYEIILLIVVMLTSSTLPNMLVTGMLSMVAAAQLQAFRQLKNGPFTSLMMTGNIRTVADSLYTALVKNDQVALRKAKDISVIILSFLGGAL</sequence>
<evidence type="ECO:0000256" key="1">
    <source>
        <dbReference type="SAM" id="Phobius"/>
    </source>
</evidence>
<protein>
    <recommendedName>
        <fullName evidence="4">DUF1275 domain-containing protein</fullName>
    </recommendedName>
</protein>
<dbReference type="KEGG" id="pce:PECL_778"/>
<gene>
    <name evidence="2" type="ordered locus">PECL_778</name>
</gene>
<proteinExistence type="predicted"/>
<reference evidence="2 3" key="1">
    <citation type="journal article" date="2012" name="J. Bacteriol.">
        <title>Complete Genome Sequence of the Beer Spoilage Organism Pediococcus claussenii ATCC BAA-344T.</title>
        <authorList>
            <person name="Pittet V."/>
            <person name="Abegunde T."/>
            <person name="Marfleet T."/>
            <person name="Haakensen M."/>
            <person name="Morrow K."/>
            <person name="Jayaprakash T."/>
            <person name="Schroeder K."/>
            <person name="Trost B."/>
            <person name="Byrns S."/>
            <person name="Bergsveinson J."/>
            <person name="Kusalik A."/>
            <person name="Ziola B."/>
        </authorList>
    </citation>
    <scope>NUCLEOTIDE SEQUENCE [LARGE SCALE GENOMIC DNA]</scope>
    <source>
        <strain evidence="2 3">ATCC BAA-344</strain>
    </source>
</reference>
<dbReference type="InterPro" id="IPR010699">
    <property type="entry name" value="DUF1275"/>
</dbReference>
<evidence type="ECO:0008006" key="4">
    <source>
        <dbReference type="Google" id="ProtNLM"/>
    </source>
</evidence>
<keyword evidence="1" id="KW-0812">Transmembrane</keyword>
<accession>G8PCR7</accession>